<evidence type="ECO:0000256" key="2">
    <source>
        <dbReference type="ARBA" id="ARBA00023012"/>
    </source>
</evidence>
<protein>
    <recommendedName>
        <fullName evidence="12">DNA-binding response regulator</fullName>
    </recommendedName>
</protein>
<organism evidence="10 11">
    <name type="scientific">Erythrobacter westpacificensis</name>
    <dbReference type="NCBI Taxonomy" id="1055231"/>
    <lineage>
        <taxon>Bacteria</taxon>
        <taxon>Pseudomonadati</taxon>
        <taxon>Pseudomonadota</taxon>
        <taxon>Alphaproteobacteria</taxon>
        <taxon>Sphingomonadales</taxon>
        <taxon>Erythrobacteraceae</taxon>
        <taxon>Erythrobacter/Porphyrobacter group</taxon>
        <taxon>Erythrobacter</taxon>
    </lineage>
</organism>
<dbReference type="InterPro" id="IPR001867">
    <property type="entry name" value="OmpR/PhoB-type_DNA-bd"/>
</dbReference>
<dbReference type="EMBL" id="BAABHV010000006">
    <property type="protein sequence ID" value="GAA5049164.1"/>
    <property type="molecule type" value="Genomic_DNA"/>
</dbReference>
<dbReference type="InterPro" id="IPR016032">
    <property type="entry name" value="Sig_transdc_resp-reg_C-effctor"/>
</dbReference>
<evidence type="ECO:0000259" key="8">
    <source>
        <dbReference type="PROSITE" id="PS50110"/>
    </source>
</evidence>
<dbReference type="Gene3D" id="3.40.50.2300">
    <property type="match status" value="1"/>
</dbReference>
<dbReference type="PROSITE" id="PS51755">
    <property type="entry name" value="OMPR_PHOB"/>
    <property type="match status" value="1"/>
</dbReference>
<dbReference type="InterPro" id="IPR011006">
    <property type="entry name" value="CheY-like_superfamily"/>
</dbReference>
<feature type="domain" description="OmpR/PhoB-type" evidence="9">
    <location>
        <begin position="138"/>
        <end position="236"/>
    </location>
</feature>
<name>A0ABP9K1C9_9SPHN</name>
<reference evidence="11" key="1">
    <citation type="journal article" date="2019" name="Int. J. Syst. Evol. Microbiol.">
        <title>The Global Catalogue of Microorganisms (GCM) 10K type strain sequencing project: providing services to taxonomists for standard genome sequencing and annotation.</title>
        <authorList>
            <consortium name="The Broad Institute Genomics Platform"/>
            <consortium name="The Broad Institute Genome Sequencing Center for Infectious Disease"/>
            <person name="Wu L."/>
            <person name="Ma J."/>
        </authorList>
    </citation>
    <scope>NUCLEOTIDE SEQUENCE [LARGE SCALE GENOMIC DNA]</scope>
    <source>
        <strain evidence="11">JCM 18014</strain>
    </source>
</reference>
<sequence>MALTEPEFTGSGPMDRISIFTTDAAAARFAEFTQGEAVFVFRHLPPEGPMALVDGQAWVFVDWVMDSLSGLEMVRRLRADQRMQDAHITMVLEEDDPEDRRRALKAGADDYAVGPLDRQAMLDRVLALFAQRACARRVQIMELGDLQINVAGEQARWQGDLVCLRPNEFRVLRFMAENPNRVLTRQELIEALGKDGDPDYLRTVDVWIKRLRQGLRQAGAGHLLRTVHGRGYVLDLI</sequence>
<dbReference type="Pfam" id="PF00486">
    <property type="entry name" value="Trans_reg_C"/>
    <property type="match status" value="1"/>
</dbReference>
<dbReference type="SUPFAM" id="SSF46894">
    <property type="entry name" value="C-terminal effector domain of the bipartite response regulators"/>
    <property type="match status" value="1"/>
</dbReference>
<dbReference type="InterPro" id="IPR036388">
    <property type="entry name" value="WH-like_DNA-bd_sf"/>
</dbReference>
<comment type="caution">
    <text evidence="10">The sequence shown here is derived from an EMBL/GenBank/DDBJ whole genome shotgun (WGS) entry which is preliminary data.</text>
</comment>
<dbReference type="Proteomes" id="UP001500518">
    <property type="component" value="Unassembled WGS sequence"/>
</dbReference>
<dbReference type="Gene3D" id="1.10.10.10">
    <property type="entry name" value="Winged helix-like DNA-binding domain superfamily/Winged helix DNA-binding domain"/>
    <property type="match status" value="1"/>
</dbReference>
<evidence type="ECO:0000313" key="11">
    <source>
        <dbReference type="Proteomes" id="UP001500518"/>
    </source>
</evidence>
<dbReference type="InterPro" id="IPR039420">
    <property type="entry name" value="WalR-like"/>
</dbReference>
<dbReference type="InterPro" id="IPR001789">
    <property type="entry name" value="Sig_transdc_resp-reg_receiver"/>
</dbReference>
<evidence type="ECO:0000259" key="9">
    <source>
        <dbReference type="PROSITE" id="PS51755"/>
    </source>
</evidence>
<evidence type="ECO:0000256" key="4">
    <source>
        <dbReference type="ARBA" id="ARBA00023125"/>
    </source>
</evidence>
<keyword evidence="2" id="KW-0902">Two-component regulatory system</keyword>
<dbReference type="PANTHER" id="PTHR48111:SF1">
    <property type="entry name" value="TWO-COMPONENT RESPONSE REGULATOR ORR33"/>
    <property type="match status" value="1"/>
</dbReference>
<keyword evidence="1 6" id="KW-0597">Phosphoprotein</keyword>
<evidence type="ECO:0000256" key="6">
    <source>
        <dbReference type="PROSITE-ProRule" id="PRU00169"/>
    </source>
</evidence>
<evidence type="ECO:0000313" key="10">
    <source>
        <dbReference type="EMBL" id="GAA5049164.1"/>
    </source>
</evidence>
<evidence type="ECO:0000256" key="1">
    <source>
        <dbReference type="ARBA" id="ARBA00022553"/>
    </source>
</evidence>
<evidence type="ECO:0000256" key="7">
    <source>
        <dbReference type="PROSITE-ProRule" id="PRU01091"/>
    </source>
</evidence>
<feature type="domain" description="Response regulatory" evidence="8">
    <location>
        <begin position="1"/>
        <end position="129"/>
    </location>
</feature>
<dbReference type="Pfam" id="PF00072">
    <property type="entry name" value="Response_reg"/>
    <property type="match status" value="1"/>
</dbReference>
<feature type="DNA-binding region" description="OmpR/PhoB-type" evidence="7">
    <location>
        <begin position="138"/>
        <end position="236"/>
    </location>
</feature>
<proteinExistence type="predicted"/>
<keyword evidence="4 7" id="KW-0238">DNA-binding</keyword>
<keyword evidence="11" id="KW-1185">Reference proteome</keyword>
<keyword evidence="5" id="KW-0804">Transcription</keyword>
<dbReference type="SUPFAM" id="SSF52172">
    <property type="entry name" value="CheY-like"/>
    <property type="match status" value="1"/>
</dbReference>
<keyword evidence="3" id="KW-0805">Transcription regulation</keyword>
<evidence type="ECO:0000256" key="3">
    <source>
        <dbReference type="ARBA" id="ARBA00023015"/>
    </source>
</evidence>
<evidence type="ECO:0000256" key="5">
    <source>
        <dbReference type="ARBA" id="ARBA00023163"/>
    </source>
</evidence>
<dbReference type="CDD" id="cd00383">
    <property type="entry name" value="trans_reg_C"/>
    <property type="match status" value="1"/>
</dbReference>
<feature type="modified residue" description="4-aspartylphosphate" evidence="6">
    <location>
        <position position="62"/>
    </location>
</feature>
<dbReference type="PROSITE" id="PS50110">
    <property type="entry name" value="RESPONSE_REGULATORY"/>
    <property type="match status" value="1"/>
</dbReference>
<evidence type="ECO:0008006" key="12">
    <source>
        <dbReference type="Google" id="ProtNLM"/>
    </source>
</evidence>
<dbReference type="RefSeq" id="WP_346031767.1">
    <property type="nucleotide sequence ID" value="NZ_BAABHV010000006.1"/>
</dbReference>
<gene>
    <name evidence="10" type="ORF">GCM10023208_07190</name>
</gene>
<accession>A0ABP9K1C9</accession>
<dbReference type="SMART" id="SM00862">
    <property type="entry name" value="Trans_reg_C"/>
    <property type="match status" value="1"/>
</dbReference>
<dbReference type="PANTHER" id="PTHR48111">
    <property type="entry name" value="REGULATOR OF RPOS"/>
    <property type="match status" value="1"/>
</dbReference>